<gene>
    <name evidence="8" type="ordered locus">Clole_1504</name>
</gene>
<dbReference type="Gene3D" id="2.30.30.40">
    <property type="entry name" value="SH3 Domains"/>
    <property type="match status" value="2"/>
</dbReference>
<dbReference type="Pfam" id="PF08239">
    <property type="entry name" value="SH3_3"/>
    <property type="match status" value="2"/>
</dbReference>
<feature type="chain" id="PRO_5003280297" evidence="5">
    <location>
        <begin position="25"/>
        <end position="302"/>
    </location>
</feature>
<dbReference type="EMBL" id="CP002582">
    <property type="protein sequence ID" value="ADZ83230.1"/>
    <property type="molecule type" value="Genomic_DNA"/>
</dbReference>
<evidence type="ECO:0000256" key="3">
    <source>
        <dbReference type="ARBA" id="ARBA00022801"/>
    </source>
</evidence>
<keyword evidence="3" id="KW-0378">Hydrolase</keyword>
<dbReference type="HOGENOM" id="CLU_016043_13_4_9"/>
<keyword evidence="2" id="KW-0645">Protease</keyword>
<dbReference type="STRING" id="642492.Clole_1504"/>
<dbReference type="PANTHER" id="PTHR47053:SF1">
    <property type="entry name" value="MUREIN DD-ENDOPEPTIDASE MEPH-RELATED"/>
    <property type="match status" value="1"/>
</dbReference>
<feature type="domain" description="SH3b" evidence="6">
    <location>
        <begin position="90"/>
        <end position="153"/>
    </location>
</feature>
<organism evidence="8 9">
    <name type="scientific">Cellulosilyticum lentocellum (strain ATCC 49066 / DSM 5427 / NCIMB 11756 / RHM5)</name>
    <name type="common">Clostridium lentocellum</name>
    <dbReference type="NCBI Taxonomy" id="642492"/>
    <lineage>
        <taxon>Bacteria</taxon>
        <taxon>Bacillati</taxon>
        <taxon>Bacillota</taxon>
        <taxon>Clostridia</taxon>
        <taxon>Lachnospirales</taxon>
        <taxon>Cellulosilyticaceae</taxon>
        <taxon>Cellulosilyticum</taxon>
    </lineage>
</organism>
<dbReference type="GO" id="GO:0006508">
    <property type="term" value="P:proteolysis"/>
    <property type="evidence" value="ECO:0007669"/>
    <property type="project" value="UniProtKB-KW"/>
</dbReference>
<evidence type="ECO:0000256" key="2">
    <source>
        <dbReference type="ARBA" id="ARBA00022670"/>
    </source>
</evidence>
<dbReference type="PANTHER" id="PTHR47053">
    <property type="entry name" value="MUREIN DD-ENDOPEPTIDASE MEPH-RELATED"/>
    <property type="match status" value="1"/>
</dbReference>
<dbReference type="SMART" id="SM00287">
    <property type="entry name" value="SH3b"/>
    <property type="match status" value="2"/>
</dbReference>
<evidence type="ECO:0000313" key="8">
    <source>
        <dbReference type="EMBL" id="ADZ83230.1"/>
    </source>
</evidence>
<dbReference type="RefSeq" id="WP_013656528.1">
    <property type="nucleotide sequence ID" value="NC_015275.1"/>
</dbReference>
<proteinExistence type="inferred from homology"/>
<keyword evidence="4" id="KW-0788">Thiol protease</keyword>
<dbReference type="eggNOG" id="COG0791">
    <property type="taxonomic scope" value="Bacteria"/>
</dbReference>
<evidence type="ECO:0000256" key="1">
    <source>
        <dbReference type="ARBA" id="ARBA00007074"/>
    </source>
</evidence>
<evidence type="ECO:0000256" key="5">
    <source>
        <dbReference type="SAM" id="SignalP"/>
    </source>
</evidence>
<dbReference type="PROSITE" id="PS51781">
    <property type="entry name" value="SH3B"/>
    <property type="match status" value="1"/>
</dbReference>
<dbReference type="KEGG" id="cle:Clole_1504"/>
<accession>F2JJU8</accession>
<evidence type="ECO:0000259" key="6">
    <source>
        <dbReference type="PROSITE" id="PS51781"/>
    </source>
</evidence>
<reference evidence="8 9" key="1">
    <citation type="journal article" date="2011" name="J. Bacteriol.">
        <title>Complete genome sequence of the cellulose-degrading bacterium Cellulosilyticum lentocellum.</title>
        <authorList>
            <consortium name="US DOE Joint Genome Institute"/>
            <person name="Miller D.A."/>
            <person name="Suen G."/>
            <person name="Bruce D."/>
            <person name="Copeland A."/>
            <person name="Cheng J.F."/>
            <person name="Detter C."/>
            <person name="Goodwin L.A."/>
            <person name="Han C.S."/>
            <person name="Hauser L.J."/>
            <person name="Land M.L."/>
            <person name="Lapidus A."/>
            <person name="Lucas S."/>
            <person name="Meincke L."/>
            <person name="Pitluck S."/>
            <person name="Tapia R."/>
            <person name="Teshima H."/>
            <person name="Woyke T."/>
            <person name="Fox B.G."/>
            <person name="Angert E.R."/>
            <person name="Currie C.R."/>
        </authorList>
    </citation>
    <scope>NUCLEOTIDE SEQUENCE [LARGE SCALE GENOMIC DNA]</scope>
    <source>
        <strain evidence="9">ATCC 49066 / DSM 5427 / NCIMB 11756 / RHM5</strain>
    </source>
</reference>
<dbReference type="InterPro" id="IPR000064">
    <property type="entry name" value="NLP_P60_dom"/>
</dbReference>
<dbReference type="SUPFAM" id="SSF54001">
    <property type="entry name" value="Cysteine proteinases"/>
    <property type="match status" value="1"/>
</dbReference>
<dbReference type="InterPro" id="IPR038765">
    <property type="entry name" value="Papain-like_cys_pep_sf"/>
</dbReference>
<dbReference type="GO" id="GO:0008234">
    <property type="term" value="F:cysteine-type peptidase activity"/>
    <property type="evidence" value="ECO:0007669"/>
    <property type="project" value="UniProtKB-KW"/>
</dbReference>
<keyword evidence="5" id="KW-0732">Signal</keyword>
<dbReference type="InterPro" id="IPR051202">
    <property type="entry name" value="Peptidase_C40"/>
</dbReference>
<dbReference type="MEROPS" id="C40.006"/>
<comment type="similarity">
    <text evidence="1">Belongs to the peptidase C40 family.</text>
</comment>
<evidence type="ECO:0000313" key="9">
    <source>
        <dbReference type="Proteomes" id="UP000008467"/>
    </source>
</evidence>
<feature type="signal peptide" evidence="5">
    <location>
        <begin position="1"/>
        <end position="24"/>
    </location>
</feature>
<feature type="domain" description="NlpC/P60" evidence="7">
    <location>
        <begin position="180"/>
        <end position="302"/>
    </location>
</feature>
<keyword evidence="9" id="KW-1185">Reference proteome</keyword>
<sequence>MWNRKKITLILGASMMMLPQCAFGKTVGTVNANVLNVRSNPTATSSIVKKVYAKESVQIVDLIGTSDVWYKVDIQGTKAYAKREYLTLTKADGTVKATSLNIRSYPDTQKSKVIGSLKGGTNVEVLYKVNDFYKIMVNGSAGFVSSQYIDCKYGAYISTQPLSNVGEIPVWTGGTTTTNSSKGEKVVDTAMKYLGNPYVYGGTSLTNGTDCSGFTQGVMKIHGITIPRTSSDQSKVGALIAKENLQKGDLLFFGKSTSAISHCGIYIGDGKMIHASTPSTGIIISGAYTSGGVPLQVIRRVI</sequence>
<dbReference type="Pfam" id="PF00877">
    <property type="entry name" value="NLPC_P60"/>
    <property type="match status" value="1"/>
</dbReference>
<protein>
    <submittedName>
        <fullName evidence="8">NLP/P60 protein</fullName>
    </submittedName>
</protein>
<dbReference type="Proteomes" id="UP000008467">
    <property type="component" value="Chromosome"/>
</dbReference>
<evidence type="ECO:0000256" key="4">
    <source>
        <dbReference type="ARBA" id="ARBA00022807"/>
    </source>
</evidence>
<name>F2JJU8_CELLD</name>
<dbReference type="Gene3D" id="3.90.1720.10">
    <property type="entry name" value="endopeptidase domain like (from Nostoc punctiforme)"/>
    <property type="match status" value="1"/>
</dbReference>
<evidence type="ECO:0000259" key="7">
    <source>
        <dbReference type="PROSITE" id="PS51935"/>
    </source>
</evidence>
<dbReference type="AlphaFoldDB" id="F2JJU8"/>
<dbReference type="InterPro" id="IPR003646">
    <property type="entry name" value="SH3-like_bac-type"/>
</dbReference>
<dbReference type="PROSITE" id="PS51935">
    <property type="entry name" value="NLPC_P60"/>
    <property type="match status" value="1"/>
</dbReference>